<name>N1JC05_BLUG1</name>
<organism evidence="1 2">
    <name type="scientific">Blumeria graminis f. sp. hordei (strain DH14)</name>
    <name type="common">Barley powdery mildew</name>
    <name type="synonym">Oidium monilioides f. sp. hordei</name>
    <dbReference type="NCBI Taxonomy" id="546991"/>
    <lineage>
        <taxon>Eukaryota</taxon>
        <taxon>Fungi</taxon>
        <taxon>Dikarya</taxon>
        <taxon>Ascomycota</taxon>
        <taxon>Pezizomycotina</taxon>
        <taxon>Leotiomycetes</taxon>
        <taxon>Erysiphales</taxon>
        <taxon>Erysiphaceae</taxon>
        <taxon>Blumeria</taxon>
        <taxon>Blumeria hordei</taxon>
    </lineage>
</organism>
<dbReference type="Proteomes" id="UP000015441">
    <property type="component" value="Unassembled WGS sequence"/>
</dbReference>
<protein>
    <submittedName>
        <fullName evidence="1">Uncharacterized protein</fullName>
    </submittedName>
</protein>
<sequence length="97" mass="10731">MSVYIDNDETDKLQADGWRLLMIGVKQEGDIEQNTAKAKKFVEQAGGRVARDVSAIKGFYALFPPNKPDADHVSLFCESAGDVLEFAEEDSVVHTQQ</sequence>
<reference evidence="1 2" key="1">
    <citation type="journal article" date="2010" name="Science">
        <title>Genome expansion and gene loss in powdery mildew fungi reveal tradeoffs in extreme parasitism.</title>
        <authorList>
            <person name="Spanu P.D."/>
            <person name="Abbott J.C."/>
            <person name="Amselem J."/>
            <person name="Burgis T.A."/>
            <person name="Soanes D.M."/>
            <person name="Stueber K."/>
            <person name="Ver Loren van Themaat E."/>
            <person name="Brown J.K.M."/>
            <person name="Butcher S.A."/>
            <person name="Gurr S.J."/>
            <person name="Lebrun M.-H."/>
            <person name="Ridout C.J."/>
            <person name="Schulze-Lefert P."/>
            <person name="Talbot N.J."/>
            <person name="Ahmadinejad N."/>
            <person name="Ametz C."/>
            <person name="Barton G.R."/>
            <person name="Benjdia M."/>
            <person name="Bidzinski P."/>
            <person name="Bindschedler L.V."/>
            <person name="Both M."/>
            <person name="Brewer M.T."/>
            <person name="Cadle-Davidson L."/>
            <person name="Cadle-Davidson M.M."/>
            <person name="Collemare J."/>
            <person name="Cramer R."/>
            <person name="Frenkel O."/>
            <person name="Godfrey D."/>
            <person name="Harriman J."/>
            <person name="Hoede C."/>
            <person name="King B.C."/>
            <person name="Klages S."/>
            <person name="Kleemann J."/>
            <person name="Knoll D."/>
            <person name="Koti P.S."/>
            <person name="Kreplak J."/>
            <person name="Lopez-Ruiz F.J."/>
            <person name="Lu X."/>
            <person name="Maekawa T."/>
            <person name="Mahanil S."/>
            <person name="Micali C."/>
            <person name="Milgroom M.G."/>
            <person name="Montana G."/>
            <person name="Noir S."/>
            <person name="O'Connell R.J."/>
            <person name="Oberhaensli S."/>
            <person name="Parlange F."/>
            <person name="Pedersen C."/>
            <person name="Quesneville H."/>
            <person name="Reinhardt R."/>
            <person name="Rott M."/>
            <person name="Sacristan S."/>
            <person name="Schmidt S.M."/>
            <person name="Schoen M."/>
            <person name="Skamnioti P."/>
            <person name="Sommer H."/>
            <person name="Stephens A."/>
            <person name="Takahara H."/>
            <person name="Thordal-Christensen H."/>
            <person name="Vigouroux M."/>
            <person name="Wessling R."/>
            <person name="Wicker T."/>
            <person name="Panstruga R."/>
        </authorList>
    </citation>
    <scope>NUCLEOTIDE SEQUENCE [LARGE SCALE GENOMIC DNA]</scope>
    <source>
        <strain evidence="1">DH14</strain>
    </source>
</reference>
<dbReference type="AlphaFoldDB" id="N1JC05"/>
<comment type="caution">
    <text evidence="1">The sequence shown here is derived from an EMBL/GenBank/DDBJ whole genome shotgun (WGS) entry which is preliminary data.</text>
</comment>
<evidence type="ECO:0000313" key="2">
    <source>
        <dbReference type="Proteomes" id="UP000015441"/>
    </source>
</evidence>
<dbReference type="InParanoid" id="N1JC05"/>
<dbReference type="OrthoDB" id="5518345at2759"/>
<gene>
    <name evidence="1" type="ORF">BGHDH14_bgh05264</name>
</gene>
<keyword evidence="2" id="KW-1185">Reference proteome</keyword>
<dbReference type="EMBL" id="CAUH01001215">
    <property type="protein sequence ID" value="CCU75333.1"/>
    <property type="molecule type" value="Genomic_DNA"/>
</dbReference>
<evidence type="ECO:0000313" key="1">
    <source>
        <dbReference type="EMBL" id="CCU75333.1"/>
    </source>
</evidence>
<accession>N1JC05</accession>
<proteinExistence type="predicted"/>
<dbReference type="HOGENOM" id="CLU_2346400_0_0_1"/>